<dbReference type="ExpressionAtlas" id="K7L372">
    <property type="expression patterns" value="baseline and differential"/>
</dbReference>
<protein>
    <recommendedName>
        <fullName evidence="2">Nal1 C-terminal domain-containing protein</fullName>
    </recommendedName>
</protein>
<dbReference type="InterPro" id="IPR057904">
    <property type="entry name" value="Nal1_C"/>
</dbReference>
<dbReference type="PANTHER" id="PTHR31521:SF2">
    <property type="entry name" value="EXPRESSED PROTEIN"/>
    <property type="match status" value="1"/>
</dbReference>
<keyword evidence="1" id="KW-0732">Signal</keyword>
<feature type="chain" id="PRO_5014580993" description="Nal1 C-terminal domain-containing protein" evidence="1">
    <location>
        <begin position="29"/>
        <end position="458"/>
    </location>
</feature>
<feature type="signal peptide" evidence="1">
    <location>
        <begin position="1"/>
        <end position="28"/>
    </location>
</feature>
<evidence type="ECO:0000313" key="3">
    <source>
        <dbReference type="EMBL" id="KRH50435.1"/>
    </source>
</evidence>
<organism evidence="4">
    <name type="scientific">Glycine max</name>
    <name type="common">Soybean</name>
    <name type="synonym">Glycine hispida</name>
    <dbReference type="NCBI Taxonomy" id="3847"/>
    <lineage>
        <taxon>Eukaryota</taxon>
        <taxon>Viridiplantae</taxon>
        <taxon>Streptophyta</taxon>
        <taxon>Embryophyta</taxon>
        <taxon>Tracheophyta</taxon>
        <taxon>Spermatophyta</taxon>
        <taxon>Magnoliopsida</taxon>
        <taxon>eudicotyledons</taxon>
        <taxon>Gunneridae</taxon>
        <taxon>Pentapetalae</taxon>
        <taxon>rosids</taxon>
        <taxon>fabids</taxon>
        <taxon>Fabales</taxon>
        <taxon>Fabaceae</taxon>
        <taxon>Papilionoideae</taxon>
        <taxon>50 kb inversion clade</taxon>
        <taxon>NPAAA clade</taxon>
        <taxon>indigoferoid/millettioid clade</taxon>
        <taxon>Phaseoleae</taxon>
        <taxon>Glycine</taxon>
        <taxon>Glycine subgen. Soja</taxon>
    </lineage>
</organism>
<gene>
    <name evidence="4" type="primary">LOC100796081</name>
    <name evidence="3" type="ORF">GLYMA_07G222200</name>
</gene>
<dbReference type="SMR" id="K7L372"/>
<dbReference type="EMBL" id="CM000840">
    <property type="protein sequence ID" value="KRH50435.1"/>
    <property type="molecule type" value="Genomic_DNA"/>
</dbReference>
<dbReference type="SUPFAM" id="SSF50494">
    <property type="entry name" value="Trypsin-like serine proteases"/>
    <property type="match status" value="1"/>
</dbReference>
<evidence type="ECO:0000256" key="1">
    <source>
        <dbReference type="SAM" id="SignalP"/>
    </source>
</evidence>
<reference evidence="4" key="2">
    <citation type="submission" date="2018-02" db="UniProtKB">
        <authorList>
            <consortium name="EnsemblPlants"/>
        </authorList>
    </citation>
    <scope>IDENTIFICATION</scope>
    <source>
        <strain evidence="4">Williams 82</strain>
    </source>
</reference>
<dbReference type="PANTHER" id="PTHR31521">
    <property type="entry name" value="EXPRESSED PROTEIN"/>
    <property type="match status" value="1"/>
</dbReference>
<reference evidence="3" key="3">
    <citation type="submission" date="2018-07" db="EMBL/GenBank/DDBJ databases">
        <title>WGS assembly of Glycine max.</title>
        <authorList>
            <person name="Schmutz J."/>
            <person name="Cannon S."/>
            <person name="Schlueter J."/>
            <person name="Ma J."/>
            <person name="Mitros T."/>
            <person name="Nelson W."/>
            <person name="Hyten D."/>
            <person name="Song Q."/>
            <person name="Thelen J."/>
            <person name="Cheng J."/>
            <person name="Xu D."/>
            <person name="Hellsten U."/>
            <person name="May G."/>
            <person name="Yu Y."/>
            <person name="Sakurai T."/>
            <person name="Umezawa T."/>
            <person name="Bhattacharyya M."/>
            <person name="Sandhu D."/>
            <person name="Valliyodan B."/>
            <person name="Lindquist E."/>
            <person name="Peto M."/>
            <person name="Grant D."/>
            <person name="Shu S."/>
            <person name="Goodstein D."/>
            <person name="Barry K."/>
            <person name="Futrell-Griggs M."/>
            <person name="Abernathy B."/>
            <person name="Du J."/>
            <person name="Tian Z."/>
            <person name="Zhu L."/>
            <person name="Gill N."/>
            <person name="Joshi T."/>
            <person name="Libault M."/>
            <person name="Sethuraman A."/>
            <person name="Zhang X."/>
            <person name="Shinozaki K."/>
            <person name="Nguyen H."/>
            <person name="Wing R."/>
            <person name="Cregan P."/>
            <person name="Specht J."/>
            <person name="Grimwood J."/>
            <person name="Rokhsar D."/>
            <person name="Stacey G."/>
            <person name="Shoemaker R."/>
            <person name="Jackson S."/>
        </authorList>
    </citation>
    <scope>NUCLEOTIDE SEQUENCE</scope>
    <source>
        <tissue evidence="3">Callus</tissue>
    </source>
</reference>
<proteinExistence type="predicted"/>
<feature type="domain" description="Nal1 C-terminal" evidence="2">
    <location>
        <begin position="46"/>
        <end position="313"/>
    </location>
</feature>
<evidence type="ECO:0000313" key="5">
    <source>
        <dbReference type="Proteomes" id="UP000008827"/>
    </source>
</evidence>
<evidence type="ECO:0000313" key="4">
    <source>
        <dbReference type="EnsemblPlants" id="KRH50435"/>
    </source>
</evidence>
<dbReference type="Gramene" id="KRH50435">
    <property type="protein sequence ID" value="KRH50435"/>
    <property type="gene ID" value="GLYMA_07G222200"/>
</dbReference>
<keyword evidence="5" id="KW-1185">Reference proteome</keyword>
<name>K7L372_SOYBN</name>
<dbReference type="InterPro" id="IPR009003">
    <property type="entry name" value="Peptidase_S1_PA"/>
</dbReference>
<reference evidence="3 4" key="1">
    <citation type="journal article" date="2010" name="Nature">
        <title>Genome sequence of the palaeopolyploid soybean.</title>
        <authorList>
            <person name="Schmutz J."/>
            <person name="Cannon S.B."/>
            <person name="Schlueter J."/>
            <person name="Ma J."/>
            <person name="Mitros T."/>
            <person name="Nelson W."/>
            <person name="Hyten D.L."/>
            <person name="Song Q."/>
            <person name="Thelen J.J."/>
            <person name="Cheng J."/>
            <person name="Xu D."/>
            <person name="Hellsten U."/>
            <person name="May G.D."/>
            <person name="Yu Y."/>
            <person name="Sakurai T."/>
            <person name="Umezawa T."/>
            <person name="Bhattacharyya M.K."/>
            <person name="Sandhu D."/>
            <person name="Valliyodan B."/>
            <person name="Lindquist E."/>
            <person name="Peto M."/>
            <person name="Grant D."/>
            <person name="Shu S."/>
            <person name="Goodstein D."/>
            <person name="Barry K."/>
            <person name="Futrell-Griggs M."/>
            <person name="Abernathy B."/>
            <person name="Du J."/>
            <person name="Tian Z."/>
            <person name="Zhu L."/>
            <person name="Gill N."/>
            <person name="Joshi T."/>
            <person name="Libault M."/>
            <person name="Sethuraman A."/>
            <person name="Zhang X.-C."/>
            <person name="Shinozaki K."/>
            <person name="Nguyen H.T."/>
            <person name="Wing R.A."/>
            <person name="Cregan P."/>
            <person name="Specht J."/>
            <person name="Grimwood J."/>
            <person name="Rokhsar D."/>
            <person name="Stacey G."/>
            <person name="Shoemaker R.C."/>
            <person name="Jackson S.A."/>
        </authorList>
    </citation>
    <scope>NUCLEOTIDE SEQUENCE [LARGE SCALE GENOMIC DNA]</scope>
    <source>
        <strain evidence="4">cv. Williams 82</strain>
        <tissue evidence="3">Callus</tissue>
    </source>
</reference>
<dbReference type="InterPro" id="IPR057906">
    <property type="entry name" value="Nal1"/>
</dbReference>
<sequence length="458" mass="49955">MFSAYLLPLRWGILVLLAMLQGPGGVWCDVDVVEFSYYGAPAQTPKEQLYTELADGLRGSDSCVGSGSQVASQETYGTLGAIVRSRTGNREVGFLTNRHVAVDLDYPNQKMFHPLPPSLGPGVYLGAVERATSFITDDLWYGIFAGTNPETFVRADGAFIPFAEDFNMNNVITTVKGVGEISDVNIIDLQSPINSLIGRQVVKVGRSSGLTTGTIMAYALEYNDEKGICFLTDFLVVGENQQTFDLEGDSGSLILLTGQNGEKPRPVGIIWGGTANRGRLKLKVGQPPENWTSGVDLGRLLDLLELDLITTNEALQAAVLEQRNGSAAGIDSTVGESSPTVPIKEKLEESFEPFCLNIPLAQVEDEPSQRVNPSIRPCDFHIKSEIETAPNVEHQFIPSYAGKSPACQSYLKEDMELKSLAELRNGPDEDNFVSLHLGEPEMKRRKISNSSFCIKELK</sequence>
<dbReference type="Pfam" id="PF25819">
    <property type="entry name" value="Nal1_C"/>
    <property type="match status" value="1"/>
</dbReference>
<accession>K7L372</accession>
<evidence type="ECO:0000259" key="2">
    <source>
        <dbReference type="Pfam" id="PF25819"/>
    </source>
</evidence>
<dbReference type="HOGENOM" id="CLU_022848_2_0_1"/>
<dbReference type="EnsemblPlants" id="KRH50435">
    <property type="protein sequence ID" value="KRH50435"/>
    <property type="gene ID" value="GLYMA_07G222200"/>
</dbReference>
<dbReference type="AlphaFoldDB" id="K7L372"/>
<dbReference type="Proteomes" id="UP000008827">
    <property type="component" value="Chromosome 7"/>
</dbReference>